<dbReference type="GO" id="GO:0030170">
    <property type="term" value="F:pyridoxal phosphate binding"/>
    <property type="evidence" value="ECO:0007669"/>
    <property type="project" value="UniProtKB-ARBA"/>
</dbReference>
<reference evidence="7" key="2">
    <citation type="submission" date="2014-05" db="EMBL/GenBank/DDBJ databases">
        <title>Draft genome sequence of Virgibacillus massiliensis Vm-5.</title>
        <authorList>
            <person name="Khelaifia S."/>
            <person name="Croce O."/>
            <person name="Lagier J.C."/>
            <person name="Raoult D."/>
        </authorList>
    </citation>
    <scope>NUCLEOTIDE SEQUENCE [LARGE SCALE GENOMIC DNA]</scope>
    <source>
        <strain evidence="7">Vm-5</strain>
    </source>
</reference>
<keyword evidence="7" id="KW-1185">Reference proteome</keyword>
<dbReference type="InterPro" id="IPR015424">
    <property type="entry name" value="PyrdxlP-dep_Trfase"/>
</dbReference>
<dbReference type="OrthoDB" id="9810913at2"/>
<evidence type="ECO:0000256" key="1">
    <source>
        <dbReference type="ARBA" id="ARBA00022898"/>
    </source>
</evidence>
<evidence type="ECO:0000256" key="3">
    <source>
        <dbReference type="PIRSR" id="PIRSR000390-1"/>
    </source>
</evidence>
<dbReference type="PANTHER" id="PTHR30244">
    <property type="entry name" value="TRANSAMINASE"/>
    <property type="match status" value="1"/>
</dbReference>
<feature type="active site" description="Proton acceptor" evidence="3">
    <location>
        <position position="185"/>
    </location>
</feature>
<dbReference type="FunFam" id="3.40.640.10:FF:000089">
    <property type="entry name" value="Aminotransferase, DegT/DnrJ/EryC1/StrS family"/>
    <property type="match status" value="1"/>
</dbReference>
<comment type="similarity">
    <text evidence="2 5">Belongs to the DegT/DnrJ/EryC1 family.</text>
</comment>
<dbReference type="STRING" id="1462526.BN990_02737"/>
<organism evidence="6 7">
    <name type="scientific">Virgibacillus massiliensis</name>
    <dbReference type="NCBI Taxonomy" id="1462526"/>
    <lineage>
        <taxon>Bacteria</taxon>
        <taxon>Bacillati</taxon>
        <taxon>Bacillota</taxon>
        <taxon>Bacilli</taxon>
        <taxon>Bacillales</taxon>
        <taxon>Bacillaceae</taxon>
        <taxon>Virgibacillus</taxon>
    </lineage>
</organism>
<dbReference type="Pfam" id="PF01041">
    <property type="entry name" value="DegT_DnrJ_EryC1"/>
    <property type="match status" value="1"/>
</dbReference>
<dbReference type="SUPFAM" id="SSF53383">
    <property type="entry name" value="PLP-dependent transferases"/>
    <property type="match status" value="1"/>
</dbReference>
<dbReference type="InterPro" id="IPR015422">
    <property type="entry name" value="PyrdxlP-dep_Trfase_small"/>
</dbReference>
<dbReference type="eggNOG" id="COG0399">
    <property type="taxonomic scope" value="Bacteria"/>
</dbReference>
<evidence type="ECO:0000256" key="2">
    <source>
        <dbReference type="ARBA" id="ARBA00037999"/>
    </source>
</evidence>
<dbReference type="PANTHER" id="PTHR30244:SF36">
    <property type="entry name" value="3-OXO-GLUCOSE-6-PHOSPHATE:GLUTAMATE AMINOTRANSFERASE"/>
    <property type="match status" value="1"/>
</dbReference>
<feature type="modified residue" description="N6-(pyridoxal phosphate)lysine" evidence="4">
    <location>
        <position position="185"/>
    </location>
</feature>
<dbReference type="CDD" id="cd00616">
    <property type="entry name" value="AHBA_syn"/>
    <property type="match status" value="1"/>
</dbReference>
<evidence type="ECO:0000313" key="7">
    <source>
        <dbReference type="Proteomes" id="UP000028875"/>
    </source>
</evidence>
<dbReference type="Proteomes" id="UP000028875">
    <property type="component" value="Unassembled WGS sequence"/>
</dbReference>
<dbReference type="Gene3D" id="3.40.640.10">
    <property type="entry name" value="Type I PLP-dependent aspartate aminotransferase-like (Major domain)"/>
    <property type="match status" value="1"/>
</dbReference>
<dbReference type="GO" id="GO:0000271">
    <property type="term" value="P:polysaccharide biosynthetic process"/>
    <property type="evidence" value="ECO:0007669"/>
    <property type="project" value="TreeGrafter"/>
</dbReference>
<dbReference type="RefSeq" id="WP_038245468.1">
    <property type="nucleotide sequence ID" value="NZ_BNER01000004.1"/>
</dbReference>
<dbReference type="EMBL" id="CCDP010000002">
    <property type="protein sequence ID" value="CDQ40415.1"/>
    <property type="molecule type" value="Genomic_DNA"/>
</dbReference>
<reference evidence="6 7" key="1">
    <citation type="submission" date="2014-03" db="EMBL/GenBank/DDBJ databases">
        <authorList>
            <person name="Urmite Genomes U."/>
        </authorList>
    </citation>
    <scope>NUCLEOTIDE SEQUENCE [LARGE SCALE GENOMIC DNA]</scope>
    <source>
        <strain evidence="6 7">Vm-5</strain>
    </source>
</reference>
<dbReference type="AlphaFoldDB" id="A0A024QE00"/>
<evidence type="ECO:0000313" key="6">
    <source>
        <dbReference type="EMBL" id="CDQ40415.1"/>
    </source>
</evidence>
<keyword evidence="1 4" id="KW-0663">Pyridoxal phosphate</keyword>
<proteinExistence type="inferred from homology"/>
<dbReference type="PIRSF" id="PIRSF000390">
    <property type="entry name" value="PLP_StrS"/>
    <property type="match status" value="1"/>
</dbReference>
<dbReference type="Gene3D" id="3.90.1150.10">
    <property type="entry name" value="Aspartate Aminotransferase, domain 1"/>
    <property type="match status" value="1"/>
</dbReference>
<accession>A0A024QE00</accession>
<dbReference type="InterPro" id="IPR000653">
    <property type="entry name" value="DegT/StrS_aminotransferase"/>
</dbReference>
<protein>
    <submittedName>
        <fullName evidence="6">dTDP-3-amino-3,6-dideoxy-alpha-D-galactopyranose transaminase</fullName>
    </submittedName>
</protein>
<gene>
    <name evidence="6" type="primary">fdtB_1</name>
    <name evidence="6" type="ORF">BN990_02737</name>
</gene>
<sequence length="370" mass="41052">MIPISNPRGQLEQIQTEIEQTIRTVIESGSYVMGPHVERLEQEFAKKIGVTEAIAVANGTDALVLTLQSYGIGSGDEVITTPFSFFATAESISRVGATPVFVDVDPKTYTINPQKIEDKLTPATKAIMPVHLFGQPTAMDTINQIANYYGLIVVEDACQAFGATRGGQMVGSLGDAACFSFFPTKNLSTIGDGGIITTSDNKIAKRIRSLRMHGSSQKYFHDEIGFNSRLDEIHAAVILVCLKYINGWNNRRIELAKKYYQTLAPLTCMKLPYADKKGEHTYHLFCIASYQRDKLKGFLDKQGIQTGVYYPCCIHLQRAYREHGYQDGDYPIAEALANTLLAIPLFPSMTELEQDSVVHALEEFEVAQSW</sequence>
<comment type="caution">
    <text evidence="6">The sequence shown here is derived from an EMBL/GenBank/DDBJ whole genome shotgun (WGS) entry which is preliminary data.</text>
</comment>
<dbReference type="InterPro" id="IPR015421">
    <property type="entry name" value="PyrdxlP-dep_Trfase_major"/>
</dbReference>
<name>A0A024QE00_9BACI</name>
<evidence type="ECO:0000256" key="5">
    <source>
        <dbReference type="RuleBase" id="RU004508"/>
    </source>
</evidence>
<evidence type="ECO:0000256" key="4">
    <source>
        <dbReference type="PIRSR" id="PIRSR000390-2"/>
    </source>
</evidence>
<dbReference type="GO" id="GO:0008483">
    <property type="term" value="F:transaminase activity"/>
    <property type="evidence" value="ECO:0007669"/>
    <property type="project" value="TreeGrafter"/>
</dbReference>